<dbReference type="Proteomes" id="UP000672097">
    <property type="component" value="Unassembled WGS sequence"/>
</dbReference>
<evidence type="ECO:0000313" key="1">
    <source>
        <dbReference type="EMBL" id="MBQ0934333.1"/>
    </source>
</evidence>
<name>A0ABS5DT71_9BURK</name>
<reference evidence="1 2" key="1">
    <citation type="submission" date="2021-04" db="EMBL/GenBank/DDBJ databases">
        <title>The genome sequence of type strain Ideonella paludis KCTC 32238.</title>
        <authorList>
            <person name="Liu Y."/>
        </authorList>
    </citation>
    <scope>NUCLEOTIDE SEQUENCE [LARGE SCALE GENOMIC DNA]</scope>
    <source>
        <strain evidence="1 2">KCTC 32238</strain>
    </source>
</reference>
<dbReference type="RefSeq" id="WP_210806081.1">
    <property type="nucleotide sequence ID" value="NZ_JAGQDG010000001.1"/>
</dbReference>
<dbReference type="EMBL" id="JAGQDG010000001">
    <property type="protein sequence ID" value="MBQ0934333.1"/>
    <property type="molecule type" value="Genomic_DNA"/>
</dbReference>
<evidence type="ECO:0000313" key="2">
    <source>
        <dbReference type="Proteomes" id="UP000672097"/>
    </source>
</evidence>
<gene>
    <name evidence="1" type="ORF">KAK11_03255</name>
</gene>
<organism evidence="1 2">
    <name type="scientific">Ideonella paludis</name>
    <dbReference type="NCBI Taxonomy" id="1233411"/>
    <lineage>
        <taxon>Bacteria</taxon>
        <taxon>Pseudomonadati</taxon>
        <taxon>Pseudomonadota</taxon>
        <taxon>Betaproteobacteria</taxon>
        <taxon>Burkholderiales</taxon>
        <taxon>Sphaerotilaceae</taxon>
        <taxon>Ideonella</taxon>
    </lineage>
</organism>
<proteinExistence type="predicted"/>
<accession>A0ABS5DT71</accession>
<protein>
    <submittedName>
        <fullName evidence="1">Uncharacterized protein</fullName>
    </submittedName>
</protein>
<sequence length="109" mass="11963">MNIKLVSLHHHGTMKHAGPASLQQLSPLLEEIRAIGGLREPKLGIFYRGASAFLHFHEDPSGLFADVKLDGKAFSRFSVDDLEAQAKLLELVARTLKDSGVCRRRSGQG</sequence>
<comment type="caution">
    <text evidence="1">The sequence shown here is derived from an EMBL/GenBank/DDBJ whole genome shotgun (WGS) entry which is preliminary data.</text>
</comment>
<keyword evidence="2" id="KW-1185">Reference proteome</keyword>